<comment type="similarity">
    <text evidence="1">Belongs to the IPP transferase family.</text>
</comment>
<feature type="region of interest" description="Disordered" evidence="11">
    <location>
        <begin position="136"/>
        <end position="176"/>
    </location>
</feature>
<dbReference type="GO" id="GO:0005524">
    <property type="term" value="F:ATP binding"/>
    <property type="evidence" value="ECO:0007669"/>
    <property type="project" value="UniProtKB-KW"/>
</dbReference>
<evidence type="ECO:0000256" key="8">
    <source>
        <dbReference type="ARBA" id="ARBA00052386"/>
    </source>
</evidence>
<dbReference type="InterPro" id="IPR039657">
    <property type="entry name" value="Dimethylallyltransferase"/>
</dbReference>
<keyword evidence="13" id="KW-1185">Reference proteome</keyword>
<keyword evidence="5" id="KW-0067">ATP-binding</keyword>
<dbReference type="EC" id="2.5.1.112" evidence="10"/>
<dbReference type="GO" id="GO:0006400">
    <property type="term" value="P:tRNA modification"/>
    <property type="evidence" value="ECO:0007669"/>
    <property type="project" value="TreeGrafter"/>
</dbReference>
<evidence type="ECO:0000256" key="3">
    <source>
        <dbReference type="ARBA" id="ARBA00022712"/>
    </source>
</evidence>
<sequence>MSLIIDLATRFSGEIVNSDKIQAYKGLDIATNKATEAKRRGVPHYLLGFLEDPEEDFIIQDFCHHALMAINQIIANGHIQIVIRGSNTYIEALIEDLPIKFRANFDCCFETAQWYYDRLQNVDDLYPALGALDNMPDEYEDERTTDNLTPPRSKPTSAVGPSRTATPTPTTGVANVLTPPRRCFRAGTVGGTGPCSTTISTSRYCPRVTNMNSYSVITSPNPNNNKKKVVFIMGATNTGKTKLSIDLATQFSGEIINSDKIQAYKGLDIATNKATEAERHGVPHYLLAFLEDPKEDYTVQDFCHHALMAINQIIANKNIPIVVGGSNTYVEALIEDPRIKFRTNFDCCFIWMDVSLPVLYKNVGKRIDKMVDEGLVEELRGMFVQGEKAIDYTRGIRRAIGAPEMDLYFRVEDRIKDESIKKLLLNAAIQEMKDNTCKLVNSQLRKIQRLRNQLGWEMHRIDTTCVFEERYDKLEVEDAWKKKVLKPSLGIVSDFLKKN</sequence>
<organism evidence="12 13">
    <name type="scientific">Acer negundo</name>
    <name type="common">Box elder</name>
    <dbReference type="NCBI Taxonomy" id="4023"/>
    <lineage>
        <taxon>Eukaryota</taxon>
        <taxon>Viridiplantae</taxon>
        <taxon>Streptophyta</taxon>
        <taxon>Embryophyta</taxon>
        <taxon>Tracheophyta</taxon>
        <taxon>Spermatophyta</taxon>
        <taxon>Magnoliopsida</taxon>
        <taxon>eudicotyledons</taxon>
        <taxon>Gunneridae</taxon>
        <taxon>Pentapetalae</taxon>
        <taxon>rosids</taxon>
        <taxon>malvids</taxon>
        <taxon>Sapindales</taxon>
        <taxon>Sapindaceae</taxon>
        <taxon>Hippocastanoideae</taxon>
        <taxon>Acereae</taxon>
        <taxon>Acer</taxon>
    </lineage>
</organism>
<evidence type="ECO:0000256" key="11">
    <source>
        <dbReference type="SAM" id="MobiDB-lite"/>
    </source>
</evidence>
<dbReference type="PANTHER" id="PTHR11088">
    <property type="entry name" value="TRNA DIMETHYLALLYLTRANSFERASE"/>
    <property type="match status" value="1"/>
</dbReference>
<dbReference type="Gene3D" id="3.40.50.300">
    <property type="entry name" value="P-loop containing nucleotide triphosphate hydrolases"/>
    <property type="match status" value="2"/>
</dbReference>
<comment type="catalytic activity">
    <reaction evidence="7">
        <text>dimethylallyl diphosphate + ATP = N(6)-(dimethylallyl)adenosine 5'-triphosphate + diphosphate</text>
        <dbReference type="Rhea" id="RHEA:36331"/>
        <dbReference type="ChEBI" id="CHEBI:30616"/>
        <dbReference type="ChEBI" id="CHEBI:33019"/>
        <dbReference type="ChEBI" id="CHEBI:57623"/>
        <dbReference type="ChEBI" id="CHEBI:73532"/>
        <dbReference type="EC" id="2.5.1.112"/>
    </reaction>
</comment>
<evidence type="ECO:0000256" key="2">
    <source>
        <dbReference type="ARBA" id="ARBA00022679"/>
    </source>
</evidence>
<evidence type="ECO:0000256" key="7">
    <source>
        <dbReference type="ARBA" id="ARBA00051744"/>
    </source>
</evidence>
<dbReference type="EMBL" id="JAJSOW010000101">
    <property type="protein sequence ID" value="KAI9180314.1"/>
    <property type="molecule type" value="Genomic_DNA"/>
</dbReference>
<evidence type="ECO:0000256" key="4">
    <source>
        <dbReference type="ARBA" id="ARBA00022741"/>
    </source>
</evidence>
<dbReference type="FunFam" id="1.10.287.890:FF:000002">
    <property type="entry name" value="Adenylate isopentenyltransferase 5, chloroplastic"/>
    <property type="match status" value="1"/>
</dbReference>
<comment type="caution">
    <text evidence="12">The sequence shown here is derived from an EMBL/GenBank/DDBJ whole genome shotgun (WGS) entry which is preliminary data.</text>
</comment>
<accession>A0AAD5IY99</accession>
<evidence type="ECO:0000256" key="5">
    <source>
        <dbReference type="ARBA" id="ARBA00022840"/>
    </source>
</evidence>
<evidence type="ECO:0000313" key="12">
    <source>
        <dbReference type="EMBL" id="KAI9180314.1"/>
    </source>
</evidence>
<dbReference type="GO" id="GO:0009691">
    <property type="term" value="P:cytokinin biosynthetic process"/>
    <property type="evidence" value="ECO:0007669"/>
    <property type="project" value="UniProtKB-KW"/>
</dbReference>
<feature type="compositionally biased region" description="Polar residues" evidence="11">
    <location>
        <begin position="146"/>
        <end position="156"/>
    </location>
</feature>
<evidence type="ECO:0000313" key="13">
    <source>
        <dbReference type="Proteomes" id="UP001064489"/>
    </source>
</evidence>
<comment type="catalytic activity">
    <reaction evidence="8">
        <text>dimethylallyl diphosphate + ADP = N(6)-(dimethylallyl)adenosine 5'-diphosphate + diphosphate</text>
        <dbReference type="Rhea" id="RHEA:36327"/>
        <dbReference type="ChEBI" id="CHEBI:33019"/>
        <dbReference type="ChEBI" id="CHEBI:57623"/>
        <dbReference type="ChEBI" id="CHEBI:73533"/>
        <dbReference type="ChEBI" id="CHEBI:456216"/>
        <dbReference type="EC" id="2.5.1.112"/>
    </reaction>
</comment>
<evidence type="ECO:0000256" key="1">
    <source>
        <dbReference type="ARBA" id="ARBA00005842"/>
    </source>
</evidence>
<dbReference type="GO" id="GO:0052622">
    <property type="term" value="F:ATP/ADP dimethylallyltransferase activity"/>
    <property type="evidence" value="ECO:0007669"/>
    <property type="project" value="UniProtKB-EC"/>
</dbReference>
<gene>
    <name evidence="12" type="ORF">LWI28_003503</name>
</gene>
<dbReference type="Gene3D" id="1.10.287.890">
    <property type="entry name" value="Crystal structure of tRNA isopentenylpyrophosphate transferase (bh2366) domain"/>
    <property type="match status" value="1"/>
</dbReference>
<feature type="compositionally biased region" description="Polar residues" evidence="11">
    <location>
        <begin position="163"/>
        <end position="173"/>
    </location>
</feature>
<name>A0AAD5IY99_ACENE</name>
<dbReference type="Proteomes" id="UP001064489">
    <property type="component" value="Chromosome 4"/>
</dbReference>
<reference evidence="12" key="1">
    <citation type="journal article" date="2022" name="Plant J.">
        <title>Strategies of tolerance reflected in two North American maple genomes.</title>
        <authorList>
            <person name="McEvoy S.L."/>
            <person name="Sezen U.U."/>
            <person name="Trouern-Trend A."/>
            <person name="McMahon S.M."/>
            <person name="Schaberg P.G."/>
            <person name="Yang J."/>
            <person name="Wegrzyn J.L."/>
            <person name="Swenson N.G."/>
        </authorList>
    </citation>
    <scope>NUCLEOTIDE SEQUENCE</scope>
    <source>
        <strain evidence="12">91603</strain>
    </source>
</reference>
<dbReference type="GO" id="GO:0052381">
    <property type="term" value="F:tRNA dimethylallyltransferase activity"/>
    <property type="evidence" value="ECO:0007669"/>
    <property type="project" value="TreeGrafter"/>
</dbReference>
<dbReference type="GO" id="GO:0005739">
    <property type="term" value="C:mitochondrion"/>
    <property type="evidence" value="ECO:0007669"/>
    <property type="project" value="TreeGrafter"/>
</dbReference>
<keyword evidence="6" id="KW-0809">Transit peptide</keyword>
<evidence type="ECO:0000256" key="6">
    <source>
        <dbReference type="ARBA" id="ARBA00022946"/>
    </source>
</evidence>
<reference evidence="12" key="2">
    <citation type="submission" date="2023-02" db="EMBL/GenBank/DDBJ databases">
        <authorList>
            <person name="Swenson N.G."/>
            <person name="Wegrzyn J.L."/>
            <person name="Mcevoy S.L."/>
        </authorList>
    </citation>
    <scope>NUCLEOTIDE SEQUENCE</scope>
    <source>
        <strain evidence="12">91603</strain>
        <tissue evidence="12">Leaf</tissue>
    </source>
</reference>
<dbReference type="SUPFAM" id="SSF52540">
    <property type="entry name" value="P-loop containing nucleoside triphosphate hydrolases"/>
    <property type="match status" value="1"/>
</dbReference>
<comment type="function">
    <text evidence="9">Involved in cytokinin biosynthesis. Catalyzes the transfer of an isopentenyl group from dimethylallyl diphosphate (DMAPP) to ATP and ADP.</text>
</comment>
<proteinExistence type="inferred from homology"/>
<keyword evidence="4" id="KW-0547">Nucleotide-binding</keyword>
<evidence type="ECO:0000256" key="10">
    <source>
        <dbReference type="ARBA" id="ARBA00066838"/>
    </source>
</evidence>
<dbReference type="GO" id="GO:0009824">
    <property type="term" value="F:AMP dimethylallyltransferase activity"/>
    <property type="evidence" value="ECO:0007669"/>
    <property type="project" value="UniProtKB-ARBA"/>
</dbReference>
<dbReference type="Pfam" id="PF01715">
    <property type="entry name" value="IPPT"/>
    <property type="match status" value="3"/>
</dbReference>
<dbReference type="PANTHER" id="PTHR11088:SF59">
    <property type="entry name" value="ADENYLATE ISOPENTENYLTRANSFERASE"/>
    <property type="match status" value="1"/>
</dbReference>
<dbReference type="AlphaFoldDB" id="A0AAD5IY99"/>
<keyword evidence="2" id="KW-0808">Transferase</keyword>
<keyword evidence="3" id="KW-0203">Cytokinin biosynthesis</keyword>
<dbReference type="InterPro" id="IPR027417">
    <property type="entry name" value="P-loop_NTPase"/>
</dbReference>
<evidence type="ECO:0000256" key="9">
    <source>
        <dbReference type="ARBA" id="ARBA00055191"/>
    </source>
</evidence>
<protein>
    <recommendedName>
        <fullName evidence="10">adenylate dimethylallyltransferase (ADP/ATP-dependent)</fullName>
        <ecNumber evidence="10">2.5.1.112</ecNumber>
    </recommendedName>
</protein>